<dbReference type="KEGG" id="pdp:PDIP_38830"/>
<evidence type="ECO:0000313" key="2">
    <source>
        <dbReference type="EMBL" id="EKV15808.1"/>
    </source>
</evidence>
<accession>K9GM57</accession>
<dbReference type="AlphaFoldDB" id="K9GM57"/>
<protein>
    <submittedName>
        <fullName evidence="2">Uncharacterized protein</fullName>
    </submittedName>
</protein>
<sequence>MKTLPRRSYTTQLHTLLPNFLNLTNCHASGCVEQEVNTGGLWFLTEIPPKTNCPYNMQHSMVDCRSPTPTANEPPANVPLPMNETFLAITRTHGFAGLVSNNNASSPLVQNGPPKQNPLRKSTTSTRRPPNQPSPKNMKLQNFFPLHNVMPLKAMIPFSSLSS</sequence>
<evidence type="ECO:0000313" key="3">
    <source>
        <dbReference type="Proteomes" id="UP000009886"/>
    </source>
</evidence>
<comment type="caution">
    <text evidence="2">The sequence shown here is derived from an EMBL/GenBank/DDBJ whole genome shotgun (WGS) entry which is preliminary data.</text>
</comment>
<organism evidence="2 3">
    <name type="scientific">Penicillium digitatum (strain Pd1 / CECT 20795)</name>
    <name type="common">Green mold</name>
    <dbReference type="NCBI Taxonomy" id="1170230"/>
    <lineage>
        <taxon>Eukaryota</taxon>
        <taxon>Fungi</taxon>
        <taxon>Dikarya</taxon>
        <taxon>Ascomycota</taxon>
        <taxon>Pezizomycotina</taxon>
        <taxon>Eurotiomycetes</taxon>
        <taxon>Eurotiomycetidae</taxon>
        <taxon>Eurotiales</taxon>
        <taxon>Aspergillaceae</taxon>
        <taxon>Penicillium</taxon>
    </lineage>
</organism>
<evidence type="ECO:0000256" key="1">
    <source>
        <dbReference type="SAM" id="MobiDB-lite"/>
    </source>
</evidence>
<reference evidence="3" key="1">
    <citation type="journal article" date="2012" name="BMC Genomics">
        <title>Genome sequence of the necrotrophic fungus Penicillium digitatum, the main postharvest pathogen of citrus.</title>
        <authorList>
            <person name="Marcet-Houben M."/>
            <person name="Ballester A.-R."/>
            <person name="de la Fuente B."/>
            <person name="Harries E."/>
            <person name="Marcos J.F."/>
            <person name="Gonzalez-Candelas L."/>
            <person name="Gabaldon T."/>
        </authorList>
    </citation>
    <scope>NUCLEOTIDE SEQUENCE [LARGE SCALE GENOMIC DNA]</scope>
    <source>
        <strain evidence="3">Pd1 / CECT 20795</strain>
    </source>
</reference>
<dbReference type="HOGENOM" id="CLU_1627638_0_0_1"/>
<dbReference type="Proteomes" id="UP000009886">
    <property type="component" value="Unassembled WGS sequence"/>
</dbReference>
<feature type="compositionally biased region" description="Polar residues" evidence="1">
    <location>
        <begin position="100"/>
        <end position="109"/>
    </location>
</feature>
<feature type="compositionally biased region" description="Polar residues" evidence="1">
    <location>
        <begin position="119"/>
        <end position="129"/>
    </location>
</feature>
<dbReference type="EMBL" id="AKCU01000263">
    <property type="protein sequence ID" value="EKV15808.1"/>
    <property type="molecule type" value="Genomic_DNA"/>
</dbReference>
<feature type="region of interest" description="Disordered" evidence="1">
    <location>
        <begin position="100"/>
        <end position="139"/>
    </location>
</feature>
<name>K9GM57_PEND1</name>
<dbReference type="VEuPathDB" id="FungiDB:PDIP_38830"/>
<proteinExistence type="predicted"/>
<gene>
    <name evidence="2" type="ORF">PDIP_38830</name>
</gene>